<accession>A0A0M0GFZ2</accession>
<dbReference type="Proteomes" id="UP000037109">
    <property type="component" value="Unassembled WGS sequence"/>
</dbReference>
<organism evidence="1 2">
    <name type="scientific">Sporosarcina globispora</name>
    <name type="common">Bacillus globisporus</name>
    <dbReference type="NCBI Taxonomy" id="1459"/>
    <lineage>
        <taxon>Bacteria</taxon>
        <taxon>Bacillati</taxon>
        <taxon>Bacillota</taxon>
        <taxon>Bacilli</taxon>
        <taxon>Bacillales</taxon>
        <taxon>Caryophanaceae</taxon>
        <taxon>Sporosarcina</taxon>
    </lineage>
</organism>
<keyword evidence="2" id="KW-1185">Reference proteome</keyword>
<dbReference type="PATRIC" id="fig|1459.3.peg.3804"/>
<dbReference type="RefSeq" id="WP_053435779.1">
    <property type="nucleotide sequence ID" value="NZ_LGUF01000007.1"/>
</dbReference>
<protein>
    <submittedName>
        <fullName evidence="1">Uncharacterized protein</fullName>
    </submittedName>
</protein>
<evidence type="ECO:0000313" key="1">
    <source>
        <dbReference type="EMBL" id="KON88402.1"/>
    </source>
</evidence>
<dbReference type="AlphaFoldDB" id="A0A0M0GFZ2"/>
<reference evidence="2" key="1">
    <citation type="submission" date="2015-07" db="EMBL/GenBank/DDBJ databases">
        <title>Fjat-10036 dsm4.</title>
        <authorList>
            <person name="Liu B."/>
            <person name="Wang J."/>
            <person name="Zhu Y."/>
            <person name="Liu G."/>
            <person name="Chen Q."/>
            <person name="Chen Z."/>
            <person name="Lan J."/>
            <person name="Che J."/>
            <person name="Ge C."/>
            <person name="Shi H."/>
            <person name="Pan Z."/>
            <person name="Liu X."/>
        </authorList>
    </citation>
    <scope>NUCLEOTIDE SEQUENCE [LARGE SCALE GENOMIC DNA]</scope>
    <source>
        <strain evidence="2">DSM 4</strain>
    </source>
</reference>
<gene>
    <name evidence="1" type="ORF">AF332_17365</name>
</gene>
<comment type="caution">
    <text evidence="1">The sequence shown here is derived from an EMBL/GenBank/DDBJ whole genome shotgun (WGS) entry which is preliminary data.</text>
</comment>
<proteinExistence type="predicted"/>
<evidence type="ECO:0000313" key="2">
    <source>
        <dbReference type="Proteomes" id="UP000037109"/>
    </source>
</evidence>
<dbReference type="EMBL" id="LGUF01000007">
    <property type="protein sequence ID" value="KON88402.1"/>
    <property type="molecule type" value="Genomic_DNA"/>
</dbReference>
<sequence length="72" mass="8232">MNIVYAMLGKGCKNLPVHRKVMDSYCSNFVWVPGTFLNARYIIGTMISVRMTVNVMPEMMVMASSVNRKVWL</sequence>
<name>A0A0M0GFZ2_SPOGL</name>